<feature type="transmembrane region" description="Helical" evidence="2">
    <location>
        <begin position="112"/>
        <end position="135"/>
    </location>
</feature>
<gene>
    <name evidence="4" type="ORF">GCM10010178_59260</name>
</gene>
<organism evidence="4 5">
    <name type="scientific">Lentzea flava</name>
    <dbReference type="NCBI Taxonomy" id="103732"/>
    <lineage>
        <taxon>Bacteria</taxon>
        <taxon>Bacillati</taxon>
        <taxon>Actinomycetota</taxon>
        <taxon>Actinomycetes</taxon>
        <taxon>Pseudonocardiales</taxon>
        <taxon>Pseudonocardiaceae</taxon>
        <taxon>Lentzea</taxon>
    </lineage>
</organism>
<feature type="transmembrane region" description="Helical" evidence="2">
    <location>
        <begin position="141"/>
        <end position="160"/>
    </location>
</feature>
<comment type="caution">
    <text evidence="4">The sequence shown here is derived from an EMBL/GenBank/DDBJ whole genome shotgun (WGS) entry which is preliminary data.</text>
</comment>
<proteinExistence type="predicted"/>
<dbReference type="SUPFAM" id="SSF52540">
    <property type="entry name" value="P-loop containing nucleoside triphosphate hydrolases"/>
    <property type="match status" value="1"/>
</dbReference>
<sequence>MIVFATLLALVILLPPLISAMGFAHTALRAYVVALAGGYGLGKNANAAVAKRPVAKRTQREEPAWDFYLRGQAWRDILHAHGAGLRATREAIAKRAKDIHAKHFADLSGQKWIGAFQYFGMALGLVLAFCALLAAGVGAGVLLAVLLALSYVALYLLRLVDAAMLRIRGITMTCKTCGHRVTEVLYGCPGCKTLHGDVRPGRHGMTHRRCNCGKAFPSMMVLMWFVKPEDKPTLWCPGHRSGEEPHELSGHTGETGEIVLPVFGAPSAGKTQLITVLIIAVEAMVTRSGGEFSYADAQSRKEADKARSTLIATSRTEKTAPARQSGVAPPACSVLVSPRRGARKLVHVFDAAGEIFSKPKEIQELEYFRNARTYIFVIDPTSIKPVWEEFDAAEQQELDSRRARQEPHVTFSETVTTMTNMGVDLGRIRLAVAVSKADLIKRLLTDVDTGDSDAIKAWLEGLGQGNIVRRMGSTFKEVTFFLTSALTDDHHDAHPSVETFTEQTLADEGLRL</sequence>
<dbReference type="Proteomes" id="UP000649573">
    <property type="component" value="Unassembled WGS sequence"/>
</dbReference>
<evidence type="ECO:0000313" key="5">
    <source>
        <dbReference type="Proteomes" id="UP000649573"/>
    </source>
</evidence>
<keyword evidence="5" id="KW-1185">Reference proteome</keyword>
<dbReference type="InterPro" id="IPR027417">
    <property type="entry name" value="P-loop_NTPase"/>
</dbReference>
<feature type="domain" description="Double-GTPase 2" evidence="3">
    <location>
        <begin position="258"/>
        <end position="497"/>
    </location>
</feature>
<dbReference type="EMBL" id="BMRE01000032">
    <property type="protein sequence ID" value="GGU59172.1"/>
    <property type="molecule type" value="Genomic_DNA"/>
</dbReference>
<dbReference type="RefSeq" id="WP_189257030.1">
    <property type="nucleotide sequence ID" value="NZ_BMRE01000032.1"/>
</dbReference>
<evidence type="ECO:0000256" key="1">
    <source>
        <dbReference type="SAM" id="MobiDB-lite"/>
    </source>
</evidence>
<reference evidence="5" key="1">
    <citation type="journal article" date="2019" name="Int. J. Syst. Evol. Microbiol.">
        <title>The Global Catalogue of Microorganisms (GCM) 10K type strain sequencing project: providing services to taxonomists for standard genome sequencing and annotation.</title>
        <authorList>
            <consortium name="The Broad Institute Genomics Platform"/>
            <consortium name="The Broad Institute Genome Sequencing Center for Infectious Disease"/>
            <person name="Wu L."/>
            <person name="Ma J."/>
        </authorList>
    </citation>
    <scope>NUCLEOTIDE SEQUENCE [LARGE SCALE GENOMIC DNA]</scope>
    <source>
        <strain evidence="5">JCM 3296</strain>
    </source>
</reference>
<keyword evidence="2" id="KW-0472">Membrane</keyword>
<keyword evidence="2" id="KW-0812">Transmembrane</keyword>
<dbReference type="Pfam" id="PF19993">
    <property type="entry name" value="DO-GTPase2"/>
    <property type="match status" value="1"/>
</dbReference>
<evidence type="ECO:0000313" key="4">
    <source>
        <dbReference type="EMBL" id="GGU59172.1"/>
    </source>
</evidence>
<accession>A0ABQ2UZ07</accession>
<evidence type="ECO:0000256" key="2">
    <source>
        <dbReference type="SAM" id="Phobius"/>
    </source>
</evidence>
<keyword evidence="2" id="KW-1133">Transmembrane helix</keyword>
<dbReference type="InterPro" id="IPR045528">
    <property type="entry name" value="DO-GTPase2"/>
</dbReference>
<evidence type="ECO:0000259" key="3">
    <source>
        <dbReference type="Pfam" id="PF19993"/>
    </source>
</evidence>
<feature type="region of interest" description="Disordered" evidence="1">
    <location>
        <begin position="305"/>
        <end position="329"/>
    </location>
</feature>
<protein>
    <recommendedName>
        <fullName evidence="3">Double-GTPase 2 domain-containing protein</fullName>
    </recommendedName>
</protein>
<name>A0ABQ2UZ07_9PSEU</name>